<keyword evidence="3" id="KW-1185">Reference proteome</keyword>
<evidence type="ECO:0000313" key="3">
    <source>
        <dbReference type="Proteomes" id="UP000199516"/>
    </source>
</evidence>
<proteinExistence type="predicted"/>
<gene>
    <name evidence="2" type="ORF">SAMN05192532_101456</name>
</gene>
<protein>
    <submittedName>
        <fullName evidence="2">Uncharacterized protein</fullName>
    </submittedName>
</protein>
<dbReference type="STRING" id="930128.SAMN05192532_101456"/>
<reference evidence="2 3" key="1">
    <citation type="submission" date="2016-10" db="EMBL/GenBank/DDBJ databases">
        <authorList>
            <person name="de Groot N.N."/>
        </authorList>
    </citation>
    <scope>NUCLEOTIDE SEQUENCE [LARGE SCALE GENOMIC DNA]</scope>
    <source>
        <strain evidence="2 3">DSM 23995</strain>
    </source>
</reference>
<accession>A0A1I1ZXJ5</accession>
<name>A0A1I1ZXJ5_9BACI</name>
<sequence length="55" mass="6186">MSGLVLVSMIAIIFLTYNLTRVLKNKEAPKSNRRIAWSLYGFSVIALVIVNILFS</sequence>
<evidence type="ECO:0000256" key="1">
    <source>
        <dbReference type="SAM" id="Phobius"/>
    </source>
</evidence>
<keyword evidence="1" id="KW-1133">Transmembrane helix</keyword>
<organism evidence="2 3">
    <name type="scientific">Alteribacillus iranensis</name>
    <dbReference type="NCBI Taxonomy" id="930128"/>
    <lineage>
        <taxon>Bacteria</taxon>
        <taxon>Bacillati</taxon>
        <taxon>Bacillota</taxon>
        <taxon>Bacilli</taxon>
        <taxon>Bacillales</taxon>
        <taxon>Bacillaceae</taxon>
        <taxon>Alteribacillus</taxon>
    </lineage>
</organism>
<dbReference type="AlphaFoldDB" id="A0A1I1ZXJ5"/>
<feature type="transmembrane region" description="Helical" evidence="1">
    <location>
        <begin position="35"/>
        <end position="54"/>
    </location>
</feature>
<dbReference type="EMBL" id="FONT01000001">
    <property type="protein sequence ID" value="SFE35403.1"/>
    <property type="molecule type" value="Genomic_DNA"/>
</dbReference>
<evidence type="ECO:0000313" key="2">
    <source>
        <dbReference type="EMBL" id="SFE35403.1"/>
    </source>
</evidence>
<dbReference type="Proteomes" id="UP000199516">
    <property type="component" value="Unassembled WGS sequence"/>
</dbReference>
<keyword evidence="1" id="KW-0812">Transmembrane</keyword>
<feature type="transmembrane region" description="Helical" evidence="1">
    <location>
        <begin position="6"/>
        <end position="23"/>
    </location>
</feature>
<keyword evidence="1" id="KW-0472">Membrane</keyword>